<dbReference type="Proteomes" id="UP000284842">
    <property type="component" value="Unassembled WGS sequence"/>
</dbReference>
<name>A0A409W796_9AGAR</name>
<accession>A0A409W796</accession>
<gene>
    <name evidence="2" type="ORF">CVT24_001048</name>
</gene>
<evidence type="ECO:0000313" key="3">
    <source>
        <dbReference type="Proteomes" id="UP000284842"/>
    </source>
</evidence>
<dbReference type="AlphaFoldDB" id="A0A409W796"/>
<protein>
    <recommendedName>
        <fullName evidence="1">DUF4246 domain-containing protein</fullName>
    </recommendedName>
</protein>
<proteinExistence type="predicted"/>
<organism evidence="2 3">
    <name type="scientific">Panaeolus cyanescens</name>
    <dbReference type="NCBI Taxonomy" id="181874"/>
    <lineage>
        <taxon>Eukaryota</taxon>
        <taxon>Fungi</taxon>
        <taxon>Dikarya</taxon>
        <taxon>Basidiomycota</taxon>
        <taxon>Agaricomycotina</taxon>
        <taxon>Agaricomycetes</taxon>
        <taxon>Agaricomycetidae</taxon>
        <taxon>Agaricales</taxon>
        <taxon>Agaricineae</taxon>
        <taxon>Galeropsidaceae</taxon>
        <taxon>Panaeolus</taxon>
    </lineage>
</organism>
<dbReference type="Pfam" id="PF14033">
    <property type="entry name" value="DUF4246"/>
    <property type="match status" value="1"/>
</dbReference>
<evidence type="ECO:0000313" key="2">
    <source>
        <dbReference type="EMBL" id="PPQ74419.1"/>
    </source>
</evidence>
<dbReference type="InParanoid" id="A0A409W796"/>
<dbReference type="OrthoDB" id="415532at2759"/>
<sequence length="551" mass="62658">MATSSSAQADHRGYRHPFLLGAHYLGGVGDEPRTLVELAMCQFSASIRSTEKWWIEFRDDKFRDHWLMYAKNRPWIIHTASGRAEVLLSDKQIKYILDELEGYAALRNDAWGCQVSCFERIWQSDAPLDPSVTVQLVEGLEKIVPSSYDGIQKSVIDPTLYCLVYNKTLVSHKNGKIYCAVPPAPSQYHGPNFALLPSEVSVPLDGSAVRFVSYINNLHPDSHKSLYSLLETLLTRFIPLFEHSLTDLHRNNPIRLRIPGACKYTVWEEPEQPEHSDDEEGWNEYRKRHRQWSINRPLNLPDVPFGGYPGGLEARRHKVSLRGHTIQVVVRTLTIALDSKNHTSFPGLPWHVEGTKNERIVASGIYCLSNAKDNIIEPVAQFRMAVTYPRGFSAGDEGATLRTWGLANGDPCHQYIGEVKLLTGRSLVFPNIYQYALKPIKLRDPSRKGHLNLIFFHLIDPETRPVISTSVVSPQQEEWISAVVYQALRTRLPTELIEQVVQNIEGLLTAGEAGMHREDFFAMQKQFSEANNRDYFCIPFDVWQGPHVLPH</sequence>
<dbReference type="InterPro" id="IPR049192">
    <property type="entry name" value="DUF4246_C"/>
</dbReference>
<keyword evidence="3" id="KW-1185">Reference proteome</keyword>
<feature type="domain" description="DUF4246" evidence="1">
    <location>
        <begin position="91"/>
        <end position="481"/>
    </location>
</feature>
<comment type="caution">
    <text evidence="2">The sequence shown here is derived from an EMBL/GenBank/DDBJ whole genome shotgun (WGS) entry which is preliminary data.</text>
</comment>
<dbReference type="EMBL" id="NHTK01005754">
    <property type="protein sequence ID" value="PPQ74419.1"/>
    <property type="molecule type" value="Genomic_DNA"/>
</dbReference>
<evidence type="ECO:0000259" key="1">
    <source>
        <dbReference type="Pfam" id="PF14033"/>
    </source>
</evidence>
<dbReference type="InterPro" id="IPR025340">
    <property type="entry name" value="DUF4246"/>
</dbReference>
<dbReference type="PANTHER" id="PTHR33119:SF1">
    <property type="entry name" value="FE2OG DIOXYGENASE DOMAIN-CONTAINING PROTEIN"/>
    <property type="match status" value="1"/>
</dbReference>
<dbReference type="PANTHER" id="PTHR33119">
    <property type="entry name" value="IFI3P"/>
    <property type="match status" value="1"/>
</dbReference>
<dbReference type="STRING" id="181874.A0A409W796"/>
<reference evidence="2 3" key="1">
    <citation type="journal article" date="2018" name="Evol. Lett.">
        <title>Horizontal gene cluster transfer increased hallucinogenic mushroom diversity.</title>
        <authorList>
            <person name="Reynolds H.T."/>
            <person name="Vijayakumar V."/>
            <person name="Gluck-Thaler E."/>
            <person name="Korotkin H.B."/>
            <person name="Matheny P.B."/>
            <person name="Slot J.C."/>
        </authorList>
    </citation>
    <scope>NUCLEOTIDE SEQUENCE [LARGE SCALE GENOMIC DNA]</scope>
    <source>
        <strain evidence="2 3">2629</strain>
    </source>
</reference>